<name>A0ABR2KAC3_9EUKA</name>
<protein>
    <submittedName>
        <fullName evidence="2">Uncharacterized protein</fullName>
    </submittedName>
</protein>
<sequence>MDKEEKQPEATEAEKKDTPEEETKEEAVAEKEEHTKEEENPVEEEDVNDIPDFERVENHQFQKDEEVYMIDPNGLDLWEGIIEKAEGNKYSIHYPEFPTDDEDVEGTDRVLVRTDKNKEIYNNQEKIRAEKEEEIKKAESKKKKGSK</sequence>
<organism evidence="2 3">
    <name type="scientific">Tritrichomonas musculus</name>
    <dbReference type="NCBI Taxonomy" id="1915356"/>
    <lineage>
        <taxon>Eukaryota</taxon>
        <taxon>Metamonada</taxon>
        <taxon>Parabasalia</taxon>
        <taxon>Tritrichomonadida</taxon>
        <taxon>Tritrichomonadidae</taxon>
        <taxon>Tritrichomonas</taxon>
    </lineage>
</organism>
<feature type="region of interest" description="Disordered" evidence="1">
    <location>
        <begin position="1"/>
        <end position="53"/>
    </location>
</feature>
<feature type="compositionally biased region" description="Basic and acidic residues" evidence="1">
    <location>
        <begin position="1"/>
        <end position="18"/>
    </location>
</feature>
<evidence type="ECO:0000313" key="2">
    <source>
        <dbReference type="EMBL" id="KAK8888034.1"/>
    </source>
</evidence>
<feature type="compositionally biased region" description="Basic and acidic residues" evidence="1">
    <location>
        <begin position="25"/>
        <end position="39"/>
    </location>
</feature>
<dbReference type="EMBL" id="JAPFFF010000006">
    <property type="protein sequence ID" value="KAK8888034.1"/>
    <property type="molecule type" value="Genomic_DNA"/>
</dbReference>
<keyword evidence="3" id="KW-1185">Reference proteome</keyword>
<proteinExistence type="predicted"/>
<evidence type="ECO:0000313" key="3">
    <source>
        <dbReference type="Proteomes" id="UP001470230"/>
    </source>
</evidence>
<feature type="compositionally biased region" description="Acidic residues" evidence="1">
    <location>
        <begin position="40"/>
        <end position="51"/>
    </location>
</feature>
<accession>A0ABR2KAC3</accession>
<evidence type="ECO:0000256" key="1">
    <source>
        <dbReference type="SAM" id="MobiDB-lite"/>
    </source>
</evidence>
<dbReference type="Proteomes" id="UP001470230">
    <property type="component" value="Unassembled WGS sequence"/>
</dbReference>
<reference evidence="2 3" key="1">
    <citation type="submission" date="2024-04" db="EMBL/GenBank/DDBJ databases">
        <title>Tritrichomonas musculus Genome.</title>
        <authorList>
            <person name="Alves-Ferreira E."/>
            <person name="Grigg M."/>
            <person name="Lorenzi H."/>
            <person name="Galac M."/>
        </authorList>
    </citation>
    <scope>NUCLEOTIDE SEQUENCE [LARGE SCALE GENOMIC DNA]</scope>
    <source>
        <strain evidence="2 3">EAF2021</strain>
    </source>
</reference>
<comment type="caution">
    <text evidence="2">The sequence shown here is derived from an EMBL/GenBank/DDBJ whole genome shotgun (WGS) entry which is preliminary data.</text>
</comment>
<gene>
    <name evidence="2" type="ORF">M9Y10_039094</name>
</gene>